<name>A0AAD2HQG1_9AGAR</name>
<protein>
    <submittedName>
        <fullName evidence="1">Uncharacterized protein</fullName>
    </submittedName>
</protein>
<organism evidence="1 2">
    <name type="scientific">Mycena citricolor</name>
    <dbReference type="NCBI Taxonomy" id="2018698"/>
    <lineage>
        <taxon>Eukaryota</taxon>
        <taxon>Fungi</taxon>
        <taxon>Dikarya</taxon>
        <taxon>Basidiomycota</taxon>
        <taxon>Agaricomycotina</taxon>
        <taxon>Agaricomycetes</taxon>
        <taxon>Agaricomycetidae</taxon>
        <taxon>Agaricales</taxon>
        <taxon>Marasmiineae</taxon>
        <taxon>Mycenaceae</taxon>
        <taxon>Mycena</taxon>
    </lineage>
</organism>
<reference evidence="1" key="1">
    <citation type="submission" date="2023-11" db="EMBL/GenBank/DDBJ databases">
        <authorList>
            <person name="De Vega J J."/>
            <person name="De Vega J J."/>
        </authorList>
    </citation>
    <scope>NUCLEOTIDE SEQUENCE</scope>
</reference>
<dbReference type="AlphaFoldDB" id="A0AAD2HQG1"/>
<dbReference type="Proteomes" id="UP001295794">
    <property type="component" value="Unassembled WGS sequence"/>
</dbReference>
<dbReference type="EMBL" id="CAVNYO010000434">
    <property type="protein sequence ID" value="CAK5279200.1"/>
    <property type="molecule type" value="Genomic_DNA"/>
</dbReference>
<accession>A0AAD2HQG1</accession>
<evidence type="ECO:0000313" key="2">
    <source>
        <dbReference type="Proteomes" id="UP001295794"/>
    </source>
</evidence>
<sequence>MNPSPISSCDLAKIIRIGIWIPSHSKWMLCDASHLFVFDRLRIRLSPDDMPRTDRPVSSPCYQVMRGDPLGATTKMHFRCAWTRDLHSLR</sequence>
<gene>
    <name evidence="1" type="ORF">MYCIT1_LOCUS29058</name>
</gene>
<keyword evidence="2" id="KW-1185">Reference proteome</keyword>
<evidence type="ECO:0000313" key="1">
    <source>
        <dbReference type="EMBL" id="CAK5279200.1"/>
    </source>
</evidence>
<proteinExistence type="predicted"/>
<comment type="caution">
    <text evidence="1">The sequence shown here is derived from an EMBL/GenBank/DDBJ whole genome shotgun (WGS) entry which is preliminary data.</text>
</comment>